<feature type="compositionally biased region" description="Polar residues" evidence="1">
    <location>
        <begin position="24"/>
        <end position="41"/>
    </location>
</feature>
<dbReference type="AlphaFoldDB" id="A0A0B7BWB6"/>
<feature type="region of interest" description="Disordered" evidence="1">
    <location>
        <begin position="21"/>
        <end position="42"/>
    </location>
</feature>
<name>A0A0B7BWB6_9EUPU</name>
<evidence type="ECO:0000256" key="1">
    <source>
        <dbReference type="SAM" id="MobiDB-lite"/>
    </source>
</evidence>
<feature type="non-terminal residue" evidence="2">
    <location>
        <position position="1"/>
    </location>
</feature>
<reference evidence="2" key="1">
    <citation type="submission" date="2014-12" db="EMBL/GenBank/DDBJ databases">
        <title>Insight into the proteome of Arion vulgaris.</title>
        <authorList>
            <person name="Aradska J."/>
            <person name="Bulat T."/>
            <person name="Smidak R."/>
            <person name="Sarate P."/>
            <person name="Gangsoo J."/>
            <person name="Sialana F."/>
            <person name="Bilban M."/>
            <person name="Lubec G."/>
        </authorList>
    </citation>
    <scope>NUCLEOTIDE SEQUENCE</scope>
    <source>
        <tissue evidence="2">Skin</tissue>
    </source>
</reference>
<sequence>SGGWKPQYKTSTHTITCHFGPSYASESDTITAPVNSSSNGFNHHPYTRVVVTLLCNNPTMFASQETPA</sequence>
<accession>A0A0B7BWB6</accession>
<organism evidence="2">
    <name type="scientific">Arion vulgaris</name>
    <dbReference type="NCBI Taxonomy" id="1028688"/>
    <lineage>
        <taxon>Eukaryota</taxon>
        <taxon>Metazoa</taxon>
        <taxon>Spiralia</taxon>
        <taxon>Lophotrochozoa</taxon>
        <taxon>Mollusca</taxon>
        <taxon>Gastropoda</taxon>
        <taxon>Heterobranchia</taxon>
        <taxon>Euthyneura</taxon>
        <taxon>Panpulmonata</taxon>
        <taxon>Eupulmonata</taxon>
        <taxon>Stylommatophora</taxon>
        <taxon>Helicina</taxon>
        <taxon>Arionoidea</taxon>
        <taxon>Arionidae</taxon>
        <taxon>Arion</taxon>
    </lineage>
</organism>
<dbReference type="EMBL" id="HACG01050433">
    <property type="protein sequence ID" value="CEK97298.1"/>
    <property type="molecule type" value="Transcribed_RNA"/>
</dbReference>
<evidence type="ECO:0000313" key="2">
    <source>
        <dbReference type="EMBL" id="CEK97298.1"/>
    </source>
</evidence>
<gene>
    <name evidence="2" type="primary">ORF215358</name>
</gene>
<feature type="non-terminal residue" evidence="2">
    <location>
        <position position="68"/>
    </location>
</feature>
<proteinExistence type="predicted"/>
<protein>
    <submittedName>
        <fullName evidence="2">Uncharacterized protein</fullName>
    </submittedName>
</protein>